<dbReference type="CDD" id="cd06225">
    <property type="entry name" value="HAMP"/>
    <property type="match status" value="1"/>
</dbReference>
<dbReference type="PANTHER" id="PTHR45436:SF5">
    <property type="entry name" value="SENSOR HISTIDINE KINASE TRCS"/>
    <property type="match status" value="1"/>
</dbReference>
<comment type="caution">
    <text evidence="9">The sequence shown here is derived from an EMBL/GenBank/DDBJ whole genome shotgun (WGS) entry which is preliminary data.</text>
</comment>
<dbReference type="Pfam" id="PF00672">
    <property type="entry name" value="HAMP"/>
    <property type="match status" value="1"/>
</dbReference>
<dbReference type="SUPFAM" id="SSF47384">
    <property type="entry name" value="Homodimeric domain of signal transducing histidine kinase"/>
    <property type="match status" value="1"/>
</dbReference>
<keyword evidence="6" id="KW-0902">Two-component regulatory system</keyword>
<evidence type="ECO:0000256" key="1">
    <source>
        <dbReference type="ARBA" id="ARBA00000085"/>
    </source>
</evidence>
<evidence type="ECO:0000256" key="3">
    <source>
        <dbReference type="ARBA" id="ARBA00022553"/>
    </source>
</evidence>
<dbReference type="GO" id="GO:0005886">
    <property type="term" value="C:plasma membrane"/>
    <property type="evidence" value="ECO:0007669"/>
    <property type="project" value="TreeGrafter"/>
</dbReference>
<dbReference type="InterPro" id="IPR036097">
    <property type="entry name" value="HisK_dim/P_sf"/>
</dbReference>
<dbReference type="EC" id="2.7.13.3" evidence="2"/>
<feature type="domain" description="Histidine kinase" evidence="7">
    <location>
        <begin position="56"/>
        <end position="164"/>
    </location>
</feature>
<dbReference type="InterPro" id="IPR003661">
    <property type="entry name" value="HisK_dim/P_dom"/>
</dbReference>
<comment type="catalytic activity">
    <reaction evidence="1">
        <text>ATP + protein L-histidine = ADP + protein N-phospho-L-histidine.</text>
        <dbReference type="EC" id="2.7.13.3"/>
    </reaction>
</comment>
<accession>T0ZLL1</accession>
<feature type="domain" description="HAMP" evidence="8">
    <location>
        <begin position="1"/>
        <end position="41"/>
    </location>
</feature>
<dbReference type="Pfam" id="PF00512">
    <property type="entry name" value="HisKA"/>
    <property type="match status" value="1"/>
</dbReference>
<dbReference type="CDD" id="cd00082">
    <property type="entry name" value="HisKA"/>
    <property type="match status" value="1"/>
</dbReference>
<evidence type="ECO:0000313" key="9">
    <source>
        <dbReference type="EMBL" id="EQD49231.1"/>
    </source>
</evidence>
<evidence type="ECO:0000256" key="5">
    <source>
        <dbReference type="ARBA" id="ARBA00022777"/>
    </source>
</evidence>
<organism evidence="9">
    <name type="scientific">mine drainage metagenome</name>
    <dbReference type="NCBI Taxonomy" id="410659"/>
    <lineage>
        <taxon>unclassified sequences</taxon>
        <taxon>metagenomes</taxon>
        <taxon>ecological metagenomes</taxon>
    </lineage>
</organism>
<gene>
    <name evidence="9" type="ORF">B1B_11746</name>
</gene>
<dbReference type="PANTHER" id="PTHR45436">
    <property type="entry name" value="SENSOR HISTIDINE KINASE YKOH"/>
    <property type="match status" value="1"/>
</dbReference>
<evidence type="ECO:0000256" key="4">
    <source>
        <dbReference type="ARBA" id="ARBA00022679"/>
    </source>
</evidence>
<reference evidence="9" key="2">
    <citation type="journal article" date="2014" name="ISME J.">
        <title>Microbial stratification in low pH oxic and suboxic macroscopic growths along an acid mine drainage.</title>
        <authorList>
            <person name="Mendez-Garcia C."/>
            <person name="Mesa V."/>
            <person name="Sprenger R.R."/>
            <person name="Richter M."/>
            <person name="Diez M.S."/>
            <person name="Solano J."/>
            <person name="Bargiela R."/>
            <person name="Golyshina O.V."/>
            <person name="Manteca A."/>
            <person name="Ramos J.L."/>
            <person name="Gallego J.R."/>
            <person name="Llorente I."/>
            <person name="Martins Dos Santos V.A."/>
            <person name="Jensen O.N."/>
            <person name="Pelaez A.I."/>
            <person name="Sanchez J."/>
            <person name="Ferrer M."/>
        </authorList>
    </citation>
    <scope>NUCLEOTIDE SEQUENCE</scope>
</reference>
<feature type="non-terminal residue" evidence="9">
    <location>
        <position position="1"/>
    </location>
</feature>
<proteinExistence type="predicted"/>
<dbReference type="InterPro" id="IPR005467">
    <property type="entry name" value="His_kinase_dom"/>
</dbReference>
<dbReference type="FunFam" id="1.10.287.130:FF:000001">
    <property type="entry name" value="Two-component sensor histidine kinase"/>
    <property type="match status" value="1"/>
</dbReference>
<keyword evidence="3" id="KW-0597">Phosphoprotein</keyword>
<dbReference type="SMART" id="SM00388">
    <property type="entry name" value="HisKA"/>
    <property type="match status" value="1"/>
</dbReference>
<dbReference type="EMBL" id="AUZY01007660">
    <property type="protein sequence ID" value="EQD49231.1"/>
    <property type="molecule type" value="Genomic_DNA"/>
</dbReference>
<keyword evidence="5 9" id="KW-0418">Kinase</keyword>
<dbReference type="PROSITE" id="PS50885">
    <property type="entry name" value="HAMP"/>
    <property type="match status" value="1"/>
</dbReference>
<dbReference type="Gene3D" id="1.10.287.130">
    <property type="match status" value="1"/>
</dbReference>
<dbReference type="InterPro" id="IPR050428">
    <property type="entry name" value="TCS_sensor_his_kinase"/>
</dbReference>
<dbReference type="Gene3D" id="6.10.340.10">
    <property type="match status" value="1"/>
</dbReference>
<dbReference type="AlphaFoldDB" id="T0ZLL1"/>
<evidence type="ECO:0000259" key="8">
    <source>
        <dbReference type="PROSITE" id="PS50885"/>
    </source>
</evidence>
<dbReference type="InterPro" id="IPR003660">
    <property type="entry name" value="HAMP_dom"/>
</dbReference>
<evidence type="ECO:0000256" key="6">
    <source>
        <dbReference type="ARBA" id="ARBA00023012"/>
    </source>
</evidence>
<dbReference type="PROSITE" id="PS50109">
    <property type="entry name" value="HIS_KIN"/>
    <property type="match status" value="1"/>
</dbReference>
<dbReference type="GO" id="GO:0000155">
    <property type="term" value="F:phosphorelay sensor kinase activity"/>
    <property type="evidence" value="ECO:0007669"/>
    <property type="project" value="InterPro"/>
</dbReference>
<sequence>AQKIAAGDLTQRIASTDPRTEVGQLGVSLNEMLSQIEQAFEARMASEERLRQFVADASHELRTPLSSIRGYAELFRRGASANPEDLGTAMQRIESESIRMAKLVDDLLLLARLDEGRPLEMRPVDLSQIAVDCAADQSAADRHHPIATSAATPVVVVGDESRLR</sequence>
<reference evidence="9" key="1">
    <citation type="submission" date="2013-08" db="EMBL/GenBank/DDBJ databases">
        <authorList>
            <person name="Mendez C."/>
            <person name="Richter M."/>
            <person name="Ferrer M."/>
            <person name="Sanchez J."/>
        </authorList>
    </citation>
    <scope>NUCLEOTIDE SEQUENCE</scope>
</reference>
<keyword evidence="4" id="KW-0808">Transferase</keyword>
<dbReference type="SUPFAM" id="SSF158472">
    <property type="entry name" value="HAMP domain-like"/>
    <property type="match status" value="1"/>
</dbReference>
<protein>
    <recommendedName>
        <fullName evidence="2">histidine kinase</fullName>
        <ecNumber evidence="2">2.7.13.3</ecNumber>
    </recommendedName>
</protein>
<evidence type="ECO:0000256" key="2">
    <source>
        <dbReference type="ARBA" id="ARBA00012438"/>
    </source>
</evidence>
<name>T0ZLL1_9ZZZZ</name>
<feature type="non-terminal residue" evidence="9">
    <location>
        <position position="164"/>
    </location>
</feature>
<evidence type="ECO:0000259" key="7">
    <source>
        <dbReference type="PROSITE" id="PS50109"/>
    </source>
</evidence>